<dbReference type="Pfam" id="PF00400">
    <property type="entry name" value="WD40"/>
    <property type="match status" value="11"/>
</dbReference>
<dbReference type="Gene3D" id="3.60.21.10">
    <property type="match status" value="1"/>
</dbReference>
<keyword evidence="2" id="KW-0677">Repeat</keyword>
<proteinExistence type="predicted"/>
<dbReference type="Proteomes" id="UP000001918">
    <property type="component" value="Chromosome"/>
</dbReference>
<dbReference type="Pfam" id="PF05729">
    <property type="entry name" value="NACHT"/>
    <property type="match status" value="1"/>
</dbReference>
<dbReference type="InterPro" id="IPR055442">
    <property type="entry name" value="Beta-prop_EML-like_2nd"/>
</dbReference>
<dbReference type="PROSITE" id="PS50082">
    <property type="entry name" value="WD_REPEATS_2"/>
    <property type="match status" value="16"/>
</dbReference>
<dbReference type="eggNOG" id="COG1409">
    <property type="taxonomic scope" value="Bacteria"/>
</dbReference>
<sequence length="1831" mass="204226">MSQGRSVTVLHVSDTQFGKEHRFGEEGLTPGDRRHSSLAARILKDVRHLEDEHGLRPDLVVASGDLAEWGLPKEFKQVQEFLEELTDGLGLSRDRVVMVPGNHDVSRRKCRRYFEECEDNDTEPIPPYWPKWEPFSAMFADFYADVPGVRFLSDQPWTLYEMPELRTVVAALNSTMAESHREEDHYGYCGEEQLQWFADRLRRFKEEGWLRIGVMHHNPEISDETDEAFLRDRDRFTELLAPSLNLLLHGHTHQAALCSLGPDGLPVLCAGSAGVRPQARPAEVPNQYQLIRITAGHLEVYGRRYNPSRRRWEGDTGIGKGREEWVRRFRHQFEDVHGIFPDPRSADDRSPADPRHDRERSPHEFGGPSVPRDDLLARLQEICTLHWPEARIERIAPAPGRPQEYLRVTKKEGPAQISQFPIGAFQGTPTREDIAVFIAQVDARLRPGDPTMVSHLVYEGEPVPDELRLWAGKQGVWVRSLLEFEGVVDLRPYAKRQAERLAADESYLPELYVPQRYTLLRGRHDQFIKEPGTDLLARLQEWVADPEGRFVVLLGEFGHGKTFALRELARRIHEEGRPPVVPIFIQLRALEKTHSLEELLAVHLTAGGEQRIDHPRLQYLIREGRVLLLFDGFDELALRVTYDQAAEHLGQLVRAATGRAKVVLTSRTQYFLSDKQVETALSEKTTIPGRQLVKLQGFNEDQILAYLTKCLKGDEVAARSWFELLDEVKDLLGLSANPRMLGFITRLERTRLERIRAREGEISAARLYRELLDQWLGYEYGRAHMPGSPPTLSKEERWEAVRVLALRLWESGEDALGVADLSEVAAALRNLAERQLTPEQAAHMIGSGTLLTRSEDERFSFVHGSVMEWLVAEEAARRLTAGEPFPALLSQQSISELMADFLCTLAGEQTAVAWAERVLASGEQDNTAKINALLLWKRRRRITSQPSAPPKAIRLSGADIQGRDLSALDLRNANLNGADLRDCRLDNADLTGADLTGADLRNASLNGTILNGAILRSAKLDYCSGTATSLSGADLRDASLEAARLFQADLRLAKVTGSRWQRAALLGAVLDDGALDECDTAGAALPPFRQPRLETSPSRQATYTTVAWSPDGKLITTASDDGTARIWDTTTGQTLHTLHGHTGPIWDLAWHPNGHHLATASDDGTARIWDTTTGQTLHTLHGHTDWVSALAWHPNGHHLATASRDGTARIWDTTTGQTLHTLHGHTDWVSALAWHPNGHHLATASHDGTARIWDTTTGQTLHTLHGHTDWVSALAWHPNGHHLATASHDGTIRIWDTTTGQTLHTLHGHTDPIWDLAWHPNGHHLATASHDGTARIWDTTTGQTLHTLHGHTDWVSALAWHPNGHHLATASHDGTARIWDTTTGQTLHTLHGHTDPIWDLAWHPNGHHLATASHDGTARIWDTTTGQTLHTLHGHTDWVSALAWHPNGHHLATASHDGTARIWDTTTGQTLHTLHGHTDPIWDLAWHPNGHHLATASRDGTARIWDTTTGQTLHTLHGHTDPIWDLAWHPNGHHLATASDDGTARIWDTTTGQTLHTLHGHTDWVRALAWHPNGHHLATASHDGTARIWDTTTGQTLHTLHGHTGPIWDLAWHPNGHHLATASHDGTARIWDTTTGQTLHTLHGHTGPIWDLAWHPNGHHLATASHDGTARIWDTTTGQTLHTLHGHTGPIWDLAWHPNGHHLATASHDGTIHIWDTTTGQTLHTLHGHTDWVSALAWHPNGHHLATASRDGAIRIWDITSGTPLSTLLPLQDGTAVFDATGLIYKVDGTVNGEFWWSIGLCRFEPGELDPYLPELRRIPWNAPIPADREG</sequence>
<protein>
    <submittedName>
        <fullName evidence="6">Metallophosphoesterase</fullName>
    </submittedName>
</protein>
<dbReference type="InterPro" id="IPR015943">
    <property type="entry name" value="WD40/YVTN_repeat-like_dom_sf"/>
</dbReference>
<feature type="repeat" description="WD" evidence="3">
    <location>
        <begin position="1516"/>
        <end position="1557"/>
    </location>
</feature>
<evidence type="ECO:0000256" key="2">
    <source>
        <dbReference type="ARBA" id="ARBA00022737"/>
    </source>
</evidence>
<dbReference type="SUPFAM" id="SSF52540">
    <property type="entry name" value="P-loop containing nucleoside triphosphate hydrolases"/>
    <property type="match status" value="1"/>
</dbReference>
<feature type="repeat" description="WD" evidence="3">
    <location>
        <begin position="1432"/>
        <end position="1473"/>
    </location>
</feature>
<dbReference type="PROSITE" id="PS00678">
    <property type="entry name" value="WD_REPEATS_1"/>
    <property type="match status" value="16"/>
</dbReference>
<reference evidence="6 7" key="1">
    <citation type="journal article" date="2011" name="Stand. Genomic Sci.">
        <title>Complete genome sequence of Thermomonospora curvata type strain (B9).</title>
        <authorList>
            <person name="Chertkov O."/>
            <person name="Sikorski J."/>
            <person name="Nolan M."/>
            <person name="Lapidus A."/>
            <person name="Lucas S."/>
            <person name="Del Rio T.G."/>
            <person name="Tice H."/>
            <person name="Cheng J.F."/>
            <person name="Goodwin L."/>
            <person name="Pitluck S."/>
            <person name="Liolios K."/>
            <person name="Ivanova N."/>
            <person name="Mavromatis K."/>
            <person name="Mikhailova N."/>
            <person name="Ovchinnikova G."/>
            <person name="Pati A."/>
            <person name="Chen A."/>
            <person name="Palaniappan K."/>
            <person name="Djao O.D."/>
            <person name="Land M."/>
            <person name="Hauser L."/>
            <person name="Chang Y.J."/>
            <person name="Jeffries C.D."/>
            <person name="Brettin T."/>
            <person name="Han C."/>
            <person name="Detter J.C."/>
            <person name="Rohde M."/>
            <person name="Goker M."/>
            <person name="Woyke T."/>
            <person name="Bristow J."/>
            <person name="Eisen J.A."/>
            <person name="Markowitz V."/>
            <person name="Hugenholtz P."/>
            <person name="Klenk H.P."/>
            <person name="Kyrpides N.C."/>
        </authorList>
    </citation>
    <scope>NUCLEOTIDE SEQUENCE [LARGE SCALE GENOMIC DNA]</scope>
    <source>
        <strain evidence="7">ATCC 19995 / DSM 43183 / JCM 3096 / KCTC 9072 / NBRC 15933 / NCIMB 10081 / Henssen B9</strain>
    </source>
</reference>
<dbReference type="RefSeq" id="WP_012853478.1">
    <property type="nucleotide sequence ID" value="NC_013510.1"/>
</dbReference>
<dbReference type="InterPro" id="IPR001680">
    <property type="entry name" value="WD40_rpt"/>
</dbReference>
<dbReference type="SMART" id="SM00320">
    <property type="entry name" value="WD40"/>
    <property type="match status" value="16"/>
</dbReference>
<feature type="repeat" description="WD" evidence="3">
    <location>
        <begin position="1138"/>
        <end position="1179"/>
    </location>
</feature>
<accession>D1A9K8</accession>
<dbReference type="STRING" id="471852.Tcur_3153"/>
<evidence type="ECO:0000256" key="4">
    <source>
        <dbReference type="SAM" id="MobiDB-lite"/>
    </source>
</evidence>
<gene>
    <name evidence="6" type="ordered locus">Tcur_3153</name>
</gene>
<organism evidence="6 7">
    <name type="scientific">Thermomonospora curvata (strain ATCC 19995 / DSM 43183 / JCM 3096 / KCTC 9072 / NBRC 15933 / NCIMB 10081 / Henssen B9)</name>
    <dbReference type="NCBI Taxonomy" id="471852"/>
    <lineage>
        <taxon>Bacteria</taxon>
        <taxon>Bacillati</taxon>
        <taxon>Actinomycetota</taxon>
        <taxon>Actinomycetes</taxon>
        <taxon>Streptosporangiales</taxon>
        <taxon>Thermomonosporaceae</taxon>
        <taxon>Thermomonospora</taxon>
    </lineage>
</organism>
<dbReference type="PROSITE" id="PS50837">
    <property type="entry name" value="NACHT"/>
    <property type="match status" value="1"/>
</dbReference>
<dbReference type="InterPro" id="IPR029052">
    <property type="entry name" value="Metallo-depent_PP-like"/>
</dbReference>
<dbReference type="SUPFAM" id="SSF141571">
    <property type="entry name" value="Pentapeptide repeat-like"/>
    <property type="match status" value="1"/>
</dbReference>
<dbReference type="PROSITE" id="PS50294">
    <property type="entry name" value="WD_REPEATS_REGION"/>
    <property type="match status" value="16"/>
</dbReference>
<evidence type="ECO:0000259" key="5">
    <source>
        <dbReference type="PROSITE" id="PS50837"/>
    </source>
</evidence>
<dbReference type="Gene3D" id="2.160.20.80">
    <property type="entry name" value="E3 ubiquitin-protein ligase SopA"/>
    <property type="match status" value="1"/>
</dbReference>
<feature type="region of interest" description="Disordered" evidence="4">
    <location>
        <begin position="337"/>
        <end position="372"/>
    </location>
</feature>
<dbReference type="eggNOG" id="COG5635">
    <property type="taxonomic scope" value="Bacteria"/>
</dbReference>
<dbReference type="PANTHER" id="PTHR19848">
    <property type="entry name" value="WD40 REPEAT PROTEIN"/>
    <property type="match status" value="1"/>
</dbReference>
<evidence type="ECO:0000313" key="7">
    <source>
        <dbReference type="Proteomes" id="UP000001918"/>
    </source>
</evidence>
<evidence type="ECO:0000256" key="3">
    <source>
        <dbReference type="PROSITE-ProRule" id="PRU00221"/>
    </source>
</evidence>
<keyword evidence="7" id="KW-1185">Reference proteome</keyword>
<dbReference type="eggNOG" id="COG2319">
    <property type="taxonomic scope" value="Bacteria"/>
</dbReference>
<feature type="repeat" description="WD" evidence="3">
    <location>
        <begin position="1684"/>
        <end position="1725"/>
    </location>
</feature>
<dbReference type="SUPFAM" id="SSF50978">
    <property type="entry name" value="WD40 repeat-like"/>
    <property type="match status" value="3"/>
</dbReference>
<dbReference type="InterPro" id="IPR036322">
    <property type="entry name" value="WD40_repeat_dom_sf"/>
</dbReference>
<feature type="domain" description="NACHT" evidence="5">
    <location>
        <begin position="549"/>
        <end position="668"/>
    </location>
</feature>
<dbReference type="Gene3D" id="2.130.10.10">
    <property type="entry name" value="YVTN repeat-like/Quinoprotein amine dehydrogenase"/>
    <property type="match status" value="8"/>
</dbReference>
<dbReference type="PANTHER" id="PTHR19848:SF8">
    <property type="entry name" value="F-BOX AND WD REPEAT DOMAIN CONTAINING 7"/>
    <property type="match status" value="1"/>
</dbReference>
<feature type="repeat" description="WD" evidence="3">
    <location>
        <begin position="1390"/>
        <end position="1431"/>
    </location>
</feature>
<feature type="repeat" description="WD" evidence="3">
    <location>
        <begin position="1348"/>
        <end position="1389"/>
    </location>
</feature>
<name>D1A9K8_THECD</name>
<dbReference type="PRINTS" id="PR00320">
    <property type="entry name" value="GPROTEINBRPT"/>
</dbReference>
<dbReference type="SUPFAM" id="SSF56300">
    <property type="entry name" value="Metallo-dependent phosphatases"/>
    <property type="match status" value="1"/>
</dbReference>
<dbReference type="Gene3D" id="3.40.50.300">
    <property type="entry name" value="P-loop containing nucleotide triphosphate hydrolases"/>
    <property type="match status" value="1"/>
</dbReference>
<dbReference type="InterPro" id="IPR001646">
    <property type="entry name" value="5peptide_repeat"/>
</dbReference>
<feature type="repeat" description="WD" evidence="3">
    <location>
        <begin position="1096"/>
        <end position="1137"/>
    </location>
</feature>
<dbReference type="EMBL" id="CP001738">
    <property type="protein sequence ID" value="ACY98694.1"/>
    <property type="molecule type" value="Genomic_DNA"/>
</dbReference>
<feature type="compositionally biased region" description="Basic and acidic residues" evidence="4">
    <location>
        <begin position="344"/>
        <end position="363"/>
    </location>
</feature>
<dbReference type="KEGG" id="tcu:Tcur_3153"/>
<dbReference type="CDD" id="cd00200">
    <property type="entry name" value="WD40"/>
    <property type="match status" value="2"/>
</dbReference>
<dbReference type="HOGENOM" id="CLU_002061_0_0_11"/>
<dbReference type="Pfam" id="PF23414">
    <property type="entry name" value="Beta-prop_EML_2"/>
    <property type="match status" value="1"/>
</dbReference>
<feature type="repeat" description="WD" evidence="3">
    <location>
        <begin position="1474"/>
        <end position="1515"/>
    </location>
</feature>
<dbReference type="InterPro" id="IPR054571">
    <property type="entry name" value="NA-iREase3_dom"/>
</dbReference>
<feature type="repeat" description="WD" evidence="3">
    <location>
        <begin position="1264"/>
        <end position="1305"/>
    </location>
</feature>
<feature type="repeat" description="WD" evidence="3">
    <location>
        <begin position="1558"/>
        <end position="1599"/>
    </location>
</feature>
<dbReference type="Pfam" id="PF00805">
    <property type="entry name" value="Pentapeptide"/>
    <property type="match status" value="3"/>
</dbReference>
<dbReference type="InterPro" id="IPR020472">
    <property type="entry name" value="WD40_PAC1"/>
</dbReference>
<dbReference type="eggNOG" id="COG1357">
    <property type="taxonomic scope" value="Bacteria"/>
</dbReference>
<evidence type="ECO:0000313" key="6">
    <source>
        <dbReference type="EMBL" id="ACY98694.1"/>
    </source>
</evidence>
<dbReference type="InterPro" id="IPR019775">
    <property type="entry name" value="WD40_repeat_CS"/>
</dbReference>
<dbReference type="InterPro" id="IPR007111">
    <property type="entry name" value="NACHT_NTPase"/>
</dbReference>
<feature type="repeat" description="WD" evidence="3">
    <location>
        <begin position="1222"/>
        <end position="1263"/>
    </location>
</feature>
<dbReference type="InterPro" id="IPR027417">
    <property type="entry name" value="P-loop_NTPase"/>
</dbReference>
<feature type="repeat" description="WD" evidence="3">
    <location>
        <begin position="1600"/>
        <end position="1641"/>
    </location>
</feature>
<feature type="repeat" description="WD" evidence="3">
    <location>
        <begin position="1726"/>
        <end position="1767"/>
    </location>
</feature>
<feature type="repeat" description="WD" evidence="3">
    <location>
        <begin position="1306"/>
        <end position="1347"/>
    </location>
</feature>
<keyword evidence="1 3" id="KW-0853">WD repeat</keyword>
<feature type="repeat" description="WD" evidence="3">
    <location>
        <begin position="1642"/>
        <end position="1683"/>
    </location>
</feature>
<evidence type="ECO:0000256" key="1">
    <source>
        <dbReference type="ARBA" id="ARBA00022574"/>
    </source>
</evidence>
<dbReference type="OrthoDB" id="414967at2"/>
<dbReference type="Pfam" id="PF22739">
    <property type="entry name" value="NA-iREase3"/>
    <property type="match status" value="1"/>
</dbReference>
<feature type="repeat" description="WD" evidence="3">
    <location>
        <begin position="1180"/>
        <end position="1221"/>
    </location>
</feature>